<dbReference type="Pfam" id="PF13458">
    <property type="entry name" value="Peripla_BP_6"/>
    <property type="match status" value="1"/>
</dbReference>
<comment type="caution">
    <text evidence="5">The sequence shown here is derived from an EMBL/GenBank/DDBJ whole genome shotgun (WGS) entry which is preliminary data.</text>
</comment>
<dbReference type="AlphaFoldDB" id="L7F320"/>
<dbReference type="STRING" id="85558.T45_05124"/>
<proteinExistence type="inferred from homology"/>
<dbReference type="PATRIC" id="fig|698760.3.peg.5774"/>
<sequence length="444" mass="45196">MGPTSRQFTRVPRIDRRWLAPVVGAVLLTSACAGTSGNGNSAASGASAPAATGAAKGDAVENGVTDYLAYVGGKAGAANKDQPPVTIGWVNVEGTANGAPEATKGAQAAVDYINKELGGIGGHPLALQVCKIATAEEEGQRCGQEMLNESAVSAVAFGNVFVGDQSFNSVLKGKKPVLVSVATGPSVPTAKDTFIIFGDLSHVWGPWGSYGRDALHAKTAAILHTNTPPDKIAAEAARKAMESAGIKVKSVGFDAQATDLLGPVTAAGGQSADMIVPISAGQGCVGIAKALKQLGSTKPVVSTPVCLSPDVAQGLGGDLPAWTYGVAQTLPADNTAPDVQAYLKASSEAGLDKADQSKVWAATSWSTVLAYAKVMNEVGADKITPATVGAQLAKFQGPVVMGAPKVECGKYSDSPAVCNDQARFYQYKGKGVFTALTGWLRPPA</sequence>
<dbReference type="EMBL" id="AEJB01000386">
    <property type="protein sequence ID" value="ELP65406.1"/>
    <property type="molecule type" value="Genomic_DNA"/>
</dbReference>
<name>L7F320_STRT8</name>
<keyword evidence="6" id="KW-1185">Reference proteome</keyword>
<accession>L7F320</accession>
<feature type="domain" description="Leucine-binding protein" evidence="4">
    <location>
        <begin position="85"/>
        <end position="401"/>
    </location>
</feature>
<dbReference type="InterPro" id="IPR028081">
    <property type="entry name" value="Leu-bd"/>
</dbReference>
<dbReference type="SUPFAM" id="SSF53822">
    <property type="entry name" value="Periplasmic binding protein-like I"/>
    <property type="match status" value="1"/>
</dbReference>
<evidence type="ECO:0000313" key="6">
    <source>
        <dbReference type="Proteomes" id="UP000010931"/>
    </source>
</evidence>
<dbReference type="GeneID" id="97407156"/>
<organism evidence="5 6">
    <name type="scientific">Streptomyces turgidiscabies (strain Car8)</name>
    <dbReference type="NCBI Taxonomy" id="698760"/>
    <lineage>
        <taxon>Bacteria</taxon>
        <taxon>Bacillati</taxon>
        <taxon>Actinomycetota</taxon>
        <taxon>Actinomycetes</taxon>
        <taxon>Kitasatosporales</taxon>
        <taxon>Streptomycetaceae</taxon>
        <taxon>Streptomyces</taxon>
    </lineage>
</organism>
<dbReference type="InterPro" id="IPR051010">
    <property type="entry name" value="BCAA_transport"/>
</dbReference>
<protein>
    <submittedName>
        <fullName evidence="5">Putative lipoprotein</fullName>
    </submittedName>
</protein>
<dbReference type="Gene3D" id="3.40.50.2300">
    <property type="match status" value="2"/>
</dbReference>
<comment type="similarity">
    <text evidence="1">Belongs to the leucine-binding protein family.</text>
</comment>
<evidence type="ECO:0000256" key="1">
    <source>
        <dbReference type="ARBA" id="ARBA00010062"/>
    </source>
</evidence>
<keyword evidence="2 3" id="KW-0732">Signal</keyword>
<dbReference type="PROSITE" id="PS51257">
    <property type="entry name" value="PROKAR_LIPOPROTEIN"/>
    <property type="match status" value="1"/>
</dbReference>
<dbReference type="PANTHER" id="PTHR30483">
    <property type="entry name" value="LEUCINE-SPECIFIC-BINDING PROTEIN"/>
    <property type="match status" value="1"/>
</dbReference>
<dbReference type="PANTHER" id="PTHR30483:SF6">
    <property type="entry name" value="PERIPLASMIC BINDING PROTEIN OF ABC TRANSPORTER FOR NATURAL AMINO ACIDS"/>
    <property type="match status" value="1"/>
</dbReference>
<evidence type="ECO:0000313" key="5">
    <source>
        <dbReference type="EMBL" id="ELP65406.1"/>
    </source>
</evidence>
<keyword evidence="5" id="KW-0449">Lipoprotein</keyword>
<dbReference type="RefSeq" id="WP_006379533.1">
    <property type="nucleotide sequence ID" value="NZ_AEJB01000386.1"/>
</dbReference>
<evidence type="ECO:0000256" key="2">
    <source>
        <dbReference type="ARBA" id="ARBA00022729"/>
    </source>
</evidence>
<reference evidence="5 6" key="1">
    <citation type="journal article" date="2011" name="Plasmid">
        <title>Streptomyces turgidiscabies Car8 contains a modular pathogenicity island that shares virulence genes with other actinobacterial plant pathogens.</title>
        <authorList>
            <person name="Huguet-Tapia J.C."/>
            <person name="Badger J.H."/>
            <person name="Loria R."/>
            <person name="Pettis G.S."/>
        </authorList>
    </citation>
    <scope>NUCLEOTIDE SEQUENCE [LARGE SCALE GENOMIC DNA]</scope>
    <source>
        <strain evidence="5 6">Car8</strain>
    </source>
</reference>
<dbReference type="Proteomes" id="UP000010931">
    <property type="component" value="Unassembled WGS sequence"/>
</dbReference>
<dbReference type="InterPro" id="IPR028082">
    <property type="entry name" value="Peripla_BP_I"/>
</dbReference>
<evidence type="ECO:0000259" key="4">
    <source>
        <dbReference type="Pfam" id="PF13458"/>
    </source>
</evidence>
<feature type="signal peptide" evidence="3">
    <location>
        <begin position="1"/>
        <end position="33"/>
    </location>
</feature>
<feature type="chain" id="PRO_5038739997" evidence="3">
    <location>
        <begin position="34"/>
        <end position="444"/>
    </location>
</feature>
<gene>
    <name evidence="5" type="ORF">STRTUCAR8_00551</name>
</gene>
<evidence type="ECO:0000256" key="3">
    <source>
        <dbReference type="SAM" id="SignalP"/>
    </source>
</evidence>